<feature type="domain" description="Integrase zinc-binding" evidence="18">
    <location>
        <begin position="550"/>
        <end position="590"/>
    </location>
</feature>
<evidence type="ECO:0000313" key="21">
    <source>
        <dbReference type="Proteomes" id="UP000826656"/>
    </source>
</evidence>
<dbReference type="InterPro" id="IPR050951">
    <property type="entry name" value="Retrovirus_Pol_polyprotein"/>
</dbReference>
<dbReference type="Gene3D" id="2.40.70.10">
    <property type="entry name" value="Acid Proteases"/>
    <property type="match status" value="1"/>
</dbReference>
<evidence type="ECO:0000256" key="4">
    <source>
        <dbReference type="ARBA" id="ARBA00022695"/>
    </source>
</evidence>
<dbReference type="Gene3D" id="1.10.340.70">
    <property type="match status" value="1"/>
</dbReference>
<evidence type="ECO:0000256" key="7">
    <source>
        <dbReference type="ARBA" id="ARBA00022750"/>
    </source>
</evidence>
<name>A0ABQ7V6V5_SOLTU</name>
<dbReference type="Gene3D" id="3.30.70.270">
    <property type="match status" value="2"/>
</dbReference>
<evidence type="ECO:0000256" key="13">
    <source>
        <dbReference type="ARBA" id="ARBA00022932"/>
    </source>
</evidence>
<keyword evidence="7" id="KW-0064">Aspartyl protease</keyword>
<evidence type="ECO:0000256" key="5">
    <source>
        <dbReference type="ARBA" id="ARBA00022722"/>
    </source>
</evidence>
<comment type="caution">
    <text evidence="20">The sequence shown here is derived from an EMBL/GenBank/DDBJ whole genome shotgun (WGS) entry which is preliminary data.</text>
</comment>
<evidence type="ECO:0000313" key="20">
    <source>
        <dbReference type="EMBL" id="KAH0759844.1"/>
    </source>
</evidence>
<feature type="domain" description="Reverse transcriptase RNase H-like" evidence="17">
    <location>
        <begin position="334"/>
        <end position="431"/>
    </location>
</feature>
<feature type="compositionally biased region" description="Polar residues" evidence="16">
    <location>
        <begin position="8"/>
        <end position="23"/>
    </location>
</feature>
<feature type="region of interest" description="Disordered" evidence="16">
    <location>
        <begin position="1"/>
        <end position="42"/>
    </location>
</feature>
<evidence type="ECO:0000256" key="10">
    <source>
        <dbReference type="ARBA" id="ARBA00022842"/>
    </source>
</evidence>
<keyword evidence="14" id="KW-0238">DNA-binding</keyword>
<evidence type="ECO:0000256" key="16">
    <source>
        <dbReference type="SAM" id="MobiDB-lite"/>
    </source>
</evidence>
<dbReference type="InterPro" id="IPR041373">
    <property type="entry name" value="RT_RNaseH"/>
</dbReference>
<keyword evidence="5" id="KW-0540">Nuclease</keyword>
<keyword evidence="12" id="KW-0695">RNA-directed DNA polymerase</keyword>
<dbReference type="Proteomes" id="UP000826656">
    <property type="component" value="Unassembled WGS sequence"/>
</dbReference>
<dbReference type="SUPFAM" id="SSF56672">
    <property type="entry name" value="DNA/RNA polymerases"/>
    <property type="match status" value="1"/>
</dbReference>
<keyword evidence="11" id="KW-0229">DNA integration</keyword>
<dbReference type="PANTHER" id="PTHR37984">
    <property type="entry name" value="PROTEIN CBG26694"/>
    <property type="match status" value="1"/>
</dbReference>
<keyword evidence="6" id="KW-0479">Metal-binding</keyword>
<keyword evidence="13" id="KW-0239">DNA-directed DNA polymerase</keyword>
<dbReference type="Pfam" id="PF17921">
    <property type="entry name" value="Integrase_H2C2"/>
    <property type="match status" value="1"/>
</dbReference>
<keyword evidence="9" id="KW-0378">Hydrolase</keyword>
<dbReference type="InterPro" id="IPR043128">
    <property type="entry name" value="Rev_trsase/Diguanyl_cyclase"/>
</dbReference>
<evidence type="ECO:0000256" key="11">
    <source>
        <dbReference type="ARBA" id="ARBA00022908"/>
    </source>
</evidence>
<keyword evidence="3" id="KW-0808">Transferase</keyword>
<dbReference type="CDD" id="cd09274">
    <property type="entry name" value="RNase_HI_RT_Ty3"/>
    <property type="match status" value="1"/>
</dbReference>
<evidence type="ECO:0000256" key="12">
    <source>
        <dbReference type="ARBA" id="ARBA00022918"/>
    </source>
</evidence>
<dbReference type="EMBL" id="JAIVGD010000015">
    <property type="protein sequence ID" value="KAH0759844.1"/>
    <property type="molecule type" value="Genomic_DNA"/>
</dbReference>
<evidence type="ECO:0000256" key="15">
    <source>
        <dbReference type="ARBA" id="ARBA00023172"/>
    </source>
</evidence>
<dbReference type="Gene3D" id="3.10.20.370">
    <property type="match status" value="1"/>
</dbReference>
<dbReference type="InterPro" id="IPR012337">
    <property type="entry name" value="RNaseH-like_sf"/>
</dbReference>
<evidence type="ECO:0000256" key="3">
    <source>
        <dbReference type="ARBA" id="ARBA00022679"/>
    </source>
</evidence>
<keyword evidence="15" id="KW-0233">DNA recombination</keyword>
<evidence type="ECO:0000259" key="18">
    <source>
        <dbReference type="Pfam" id="PF17921"/>
    </source>
</evidence>
<dbReference type="SUPFAM" id="SSF53098">
    <property type="entry name" value="Ribonuclease H-like"/>
    <property type="match status" value="1"/>
</dbReference>
<dbReference type="InterPro" id="IPR056924">
    <property type="entry name" value="SH3_Tf2-1"/>
</dbReference>
<evidence type="ECO:0000256" key="8">
    <source>
        <dbReference type="ARBA" id="ARBA00022759"/>
    </source>
</evidence>
<reference evidence="20 21" key="1">
    <citation type="journal article" date="2021" name="bioRxiv">
        <title>Chromosome-scale and haplotype-resolved genome assembly of a tetraploid potato cultivar.</title>
        <authorList>
            <person name="Sun H."/>
            <person name="Jiao W.-B."/>
            <person name="Krause K."/>
            <person name="Campoy J.A."/>
            <person name="Goel M."/>
            <person name="Folz-Donahue K."/>
            <person name="Kukat C."/>
            <person name="Huettel B."/>
            <person name="Schneeberger K."/>
        </authorList>
    </citation>
    <scope>NUCLEOTIDE SEQUENCE [LARGE SCALE GENOMIC DNA]</scope>
    <source>
        <strain evidence="20">SolTubOtavaFocal</strain>
        <tissue evidence="20">Leaves</tissue>
    </source>
</reference>
<dbReference type="PANTHER" id="PTHR37984:SF5">
    <property type="entry name" value="PROTEIN NYNRIN-LIKE"/>
    <property type="match status" value="1"/>
</dbReference>
<protein>
    <recommendedName>
        <fullName evidence="1">RNA-directed DNA polymerase</fullName>
        <ecNumber evidence="1">2.7.7.49</ecNumber>
    </recommendedName>
</protein>
<keyword evidence="10" id="KW-0460">Magnesium</keyword>
<evidence type="ECO:0000256" key="2">
    <source>
        <dbReference type="ARBA" id="ARBA00022670"/>
    </source>
</evidence>
<dbReference type="InterPro" id="IPR021109">
    <property type="entry name" value="Peptidase_aspartic_dom_sf"/>
</dbReference>
<dbReference type="InterPro" id="IPR041588">
    <property type="entry name" value="Integrase_H2C2"/>
</dbReference>
<dbReference type="Gene3D" id="3.30.420.10">
    <property type="entry name" value="Ribonuclease H-like superfamily/Ribonuclease H"/>
    <property type="match status" value="1"/>
</dbReference>
<dbReference type="Pfam" id="PF08284">
    <property type="entry name" value="RVP_2"/>
    <property type="match status" value="1"/>
</dbReference>
<dbReference type="InterPro" id="IPR043502">
    <property type="entry name" value="DNA/RNA_pol_sf"/>
</dbReference>
<keyword evidence="21" id="KW-1185">Reference proteome</keyword>
<dbReference type="Pfam" id="PF24626">
    <property type="entry name" value="SH3_Tf2-1"/>
    <property type="match status" value="1"/>
</dbReference>
<dbReference type="EC" id="2.7.7.49" evidence="1"/>
<feature type="domain" description="Tf2-1-like SH3-like" evidence="19">
    <location>
        <begin position="775"/>
        <end position="838"/>
    </location>
</feature>
<feature type="region of interest" description="Disordered" evidence="16">
    <location>
        <begin position="1024"/>
        <end position="1046"/>
    </location>
</feature>
<keyword evidence="4" id="KW-0548">Nucleotidyltransferase</keyword>
<evidence type="ECO:0000259" key="19">
    <source>
        <dbReference type="Pfam" id="PF24626"/>
    </source>
</evidence>
<evidence type="ECO:0000256" key="9">
    <source>
        <dbReference type="ARBA" id="ARBA00022801"/>
    </source>
</evidence>
<keyword evidence="8" id="KW-0255">Endonuclease</keyword>
<dbReference type="Pfam" id="PF17917">
    <property type="entry name" value="RT_RNaseH"/>
    <property type="match status" value="1"/>
</dbReference>
<keyword evidence="2" id="KW-0645">Protease</keyword>
<sequence length="1046" mass="120171">MKECPKSRQGSGNLGNRAQSSSVAPPDRMTPRGATSSTGGGENRLYAITSRHEQENSQNVVTGMINVLAFNVYALLDPGASLSFVTSYVANKFDVLPERLSEPFCVSTPVGESILPERVYRDCPVSINHKSTMADLVELDMVDFDVILVIEWSSSSAVPKGRFILYLKARNVSTWGAPVLFVRKKDGSLRMCIDYHQLNKVTIKKDHASHLRLVLQTLKDKEFYAKFSKCEFWLESVAFLGHIVSGDGIKVNTRKIEAVQNWPRSTSPTEIRSFLGLAGYYRRFVKGFSSIASPLTKLTQKTVKFQWSEACEKSFQELKKRLITTPVLTLPEDTQGFVVYCDASRVGLGCVLMQNRKIIAYASRQLNVHEKNYPTHDLELAAVVCALKIWLHYLYGVHVDIFTDHKSLQYVLTQKELNLRQRRWLELLKDYDLSILYHLGKANVVTDFLSRLCLGSTTHVEKGKGELAKDVHKLPHLGVRLINSAEGGIEVTNGAESSIVSEVKEKQDQDPILLELKANVQNQRVLTFEPGGDGVLRYQGRLCVPMVDGLQEKIMEEAHSSRYSIHPGSTKMYHNLREVYWPGGLAQKIELSEWKWFMINMDFITGLPRSRMQHDSIWVSVDRMTKSAHFLPVKTTHSTEDYAKLYIQEVNLSTAFHPQTDGQAERTIQNLEDMLRACVIDFKGNWDDHLPLIEFAYNSYHSSIQMAPYEALYGRRCRSPIGWFEVGAAGLIGPDLVHQAMEKVKVIQERLKTAQSRQKSYTDVRRRWLEFEVYDWVYLKVSPMKGVMRFGKKGKLSPQYIGPYPIAKRIGDVAYELELPHELAAVYPVFNISMLKNCIGDPSLILPTESVRIKDGLSYEEIPVQILDRQVRRLRTKEVASVKVLWRNQFFEEAPWEAEEDMKKRYPHIFESEGNADQEWFWNDLSNAAEFARFRVRMMRVRAFKRREKEEQKEKKKKGFIKIVVIFVRVFVYLGHVSDCVSELNLLYIKGLYDSKRLGLEPLRIRWFRVGKRKRRVKFLWKKAGASRQPPRPKRDFEVQPLGRRT</sequence>
<evidence type="ECO:0000256" key="6">
    <source>
        <dbReference type="ARBA" id="ARBA00022723"/>
    </source>
</evidence>
<gene>
    <name evidence="20" type="ORF">KY290_023337</name>
</gene>
<accession>A0ABQ7V6V5</accession>
<organism evidence="20 21">
    <name type="scientific">Solanum tuberosum</name>
    <name type="common">Potato</name>
    <dbReference type="NCBI Taxonomy" id="4113"/>
    <lineage>
        <taxon>Eukaryota</taxon>
        <taxon>Viridiplantae</taxon>
        <taxon>Streptophyta</taxon>
        <taxon>Embryophyta</taxon>
        <taxon>Tracheophyta</taxon>
        <taxon>Spermatophyta</taxon>
        <taxon>Magnoliopsida</taxon>
        <taxon>eudicotyledons</taxon>
        <taxon>Gunneridae</taxon>
        <taxon>Pentapetalae</taxon>
        <taxon>asterids</taxon>
        <taxon>lamiids</taxon>
        <taxon>Solanales</taxon>
        <taxon>Solanaceae</taxon>
        <taxon>Solanoideae</taxon>
        <taxon>Solaneae</taxon>
        <taxon>Solanum</taxon>
    </lineage>
</organism>
<dbReference type="Gene3D" id="3.10.10.10">
    <property type="entry name" value="HIV Type 1 Reverse Transcriptase, subunit A, domain 1"/>
    <property type="match status" value="1"/>
</dbReference>
<proteinExistence type="predicted"/>
<evidence type="ECO:0000256" key="1">
    <source>
        <dbReference type="ARBA" id="ARBA00012493"/>
    </source>
</evidence>
<dbReference type="CDD" id="cd00303">
    <property type="entry name" value="retropepsin_like"/>
    <property type="match status" value="1"/>
</dbReference>
<evidence type="ECO:0000259" key="17">
    <source>
        <dbReference type="Pfam" id="PF17917"/>
    </source>
</evidence>
<evidence type="ECO:0000256" key="14">
    <source>
        <dbReference type="ARBA" id="ARBA00023125"/>
    </source>
</evidence>
<dbReference type="InterPro" id="IPR036397">
    <property type="entry name" value="RNaseH_sf"/>
</dbReference>